<organism evidence="2 3">
    <name type="scientific">Luteolibacter yonseiensis</name>
    <dbReference type="NCBI Taxonomy" id="1144680"/>
    <lineage>
        <taxon>Bacteria</taxon>
        <taxon>Pseudomonadati</taxon>
        <taxon>Verrucomicrobiota</taxon>
        <taxon>Verrucomicrobiia</taxon>
        <taxon>Verrucomicrobiales</taxon>
        <taxon>Verrucomicrobiaceae</taxon>
        <taxon>Luteolibacter</taxon>
    </lineage>
</organism>
<dbReference type="RefSeq" id="WP_200353064.1">
    <property type="nucleotide sequence ID" value="NZ_BAABHZ010000002.1"/>
</dbReference>
<gene>
    <name evidence="2" type="ORF">JIN84_20985</name>
</gene>
<evidence type="ECO:0000313" key="3">
    <source>
        <dbReference type="Proteomes" id="UP000600139"/>
    </source>
</evidence>
<dbReference type="AlphaFoldDB" id="A0A934R6E9"/>
<evidence type="ECO:0000313" key="2">
    <source>
        <dbReference type="EMBL" id="MBK1818111.1"/>
    </source>
</evidence>
<reference evidence="2" key="1">
    <citation type="submission" date="2021-01" db="EMBL/GenBank/DDBJ databases">
        <title>Modified the classification status of verrucomicrobia.</title>
        <authorList>
            <person name="Feng X."/>
        </authorList>
    </citation>
    <scope>NUCLEOTIDE SEQUENCE</scope>
    <source>
        <strain evidence="2">JCM 18052</strain>
    </source>
</reference>
<sequence length="172" mass="19394">MSGDHLPADRLMPLVYDELRRLAASRMMGEAAGHTLQPTALVHEAWLRLQNGNGGMWENKGHFFAAAARAMRCILVDRARRKSASKRQADERFPDPASDILPERDDHILRIHESLARLEKEDPEAAEIVLLKFFSGLGSKEIAGMTGSSVRSVERCWTLAKARLYQLIREDM</sequence>
<dbReference type="Pfam" id="PF07638">
    <property type="entry name" value="Sigma70_ECF"/>
    <property type="match status" value="1"/>
</dbReference>
<dbReference type="InterPro" id="IPR011517">
    <property type="entry name" value="RNA_pol_sigma70_ECF-like"/>
</dbReference>
<dbReference type="InterPro" id="IPR053812">
    <property type="entry name" value="HTH_Sigma70_ECF-like"/>
</dbReference>
<dbReference type="Gene3D" id="1.10.10.10">
    <property type="entry name" value="Winged helix-like DNA-binding domain superfamily/Winged helix DNA-binding domain"/>
    <property type="match status" value="1"/>
</dbReference>
<name>A0A934R6E9_9BACT</name>
<protein>
    <submittedName>
        <fullName evidence="2">RNA polymerase subunit sigma</fullName>
    </submittedName>
</protein>
<evidence type="ECO:0000259" key="1">
    <source>
        <dbReference type="Pfam" id="PF07638"/>
    </source>
</evidence>
<dbReference type="InterPro" id="IPR036388">
    <property type="entry name" value="WH-like_DNA-bd_sf"/>
</dbReference>
<accession>A0A934R6E9</accession>
<dbReference type="SUPFAM" id="SSF88659">
    <property type="entry name" value="Sigma3 and sigma4 domains of RNA polymerase sigma factors"/>
    <property type="match status" value="1"/>
</dbReference>
<dbReference type="EMBL" id="JAENIK010000013">
    <property type="protein sequence ID" value="MBK1818111.1"/>
    <property type="molecule type" value="Genomic_DNA"/>
</dbReference>
<dbReference type="Proteomes" id="UP000600139">
    <property type="component" value="Unassembled WGS sequence"/>
</dbReference>
<keyword evidence="3" id="KW-1185">Reference proteome</keyword>
<feature type="domain" description="RNA polymerase sigma-70 ECF-like HTH" evidence="1">
    <location>
        <begin position="2"/>
        <end position="166"/>
    </location>
</feature>
<dbReference type="InterPro" id="IPR013324">
    <property type="entry name" value="RNA_pol_sigma_r3/r4-like"/>
</dbReference>
<dbReference type="NCBIfam" id="TIGR02999">
    <property type="entry name" value="Sig-70_X6"/>
    <property type="match status" value="1"/>
</dbReference>
<proteinExistence type="predicted"/>
<comment type="caution">
    <text evidence="2">The sequence shown here is derived from an EMBL/GenBank/DDBJ whole genome shotgun (WGS) entry which is preliminary data.</text>
</comment>